<name>A0A841AIV2_9MICO</name>
<protein>
    <recommendedName>
        <fullName evidence="1">RES domain-containing protein</fullName>
    </recommendedName>
</protein>
<evidence type="ECO:0000313" key="2">
    <source>
        <dbReference type="EMBL" id="MBB5833210.1"/>
    </source>
</evidence>
<dbReference type="AlphaFoldDB" id="A0A841AIV2"/>
<accession>A0A841AIV2</accession>
<comment type="caution">
    <text evidence="2">The sequence shown here is derived from an EMBL/GenBank/DDBJ whole genome shotgun (WGS) entry which is preliminary data.</text>
</comment>
<gene>
    <name evidence="2" type="ORF">HNR70_003023</name>
</gene>
<sequence>MSPSLPKAPRSPKAPLRLGPKDVVAWRAPLWRIHAIVGPHSVAWNELRAFGPVSTCRWDPHPEPRRLHTADGSPFRGLTPAVAYAAADPDTAFVEVSQSGIITLSPDRALTAWEPTSPLELLDLTGSDFLMRNGATDALLSAPRSTCRAWARAIWEQLGNSISGLLTRSTWTGDPVIVLFPMAAGKFPAAPAFTRSLDHPDVATLARRAGGRFGWSVHL</sequence>
<keyword evidence="3" id="KW-1185">Reference proteome</keyword>
<dbReference type="Pfam" id="PF08808">
    <property type="entry name" value="RES"/>
    <property type="match status" value="1"/>
</dbReference>
<reference evidence="2 3" key="1">
    <citation type="submission" date="2020-08" db="EMBL/GenBank/DDBJ databases">
        <title>Sequencing the genomes of 1000 actinobacteria strains.</title>
        <authorList>
            <person name="Klenk H.-P."/>
        </authorList>
    </citation>
    <scope>NUCLEOTIDE SEQUENCE [LARGE SCALE GENOMIC DNA]</scope>
    <source>
        <strain evidence="2 3">DSM 28796</strain>
    </source>
</reference>
<dbReference type="Proteomes" id="UP000588158">
    <property type="component" value="Unassembled WGS sequence"/>
</dbReference>
<dbReference type="RefSeq" id="WP_184326403.1">
    <property type="nucleotide sequence ID" value="NZ_JACHLZ010000001.1"/>
</dbReference>
<evidence type="ECO:0000313" key="3">
    <source>
        <dbReference type="Proteomes" id="UP000588158"/>
    </source>
</evidence>
<evidence type="ECO:0000259" key="1">
    <source>
        <dbReference type="Pfam" id="PF08808"/>
    </source>
</evidence>
<feature type="domain" description="RES" evidence="1">
    <location>
        <begin position="30"/>
        <end position="192"/>
    </location>
</feature>
<dbReference type="EMBL" id="JACHLZ010000001">
    <property type="protein sequence ID" value="MBB5833210.1"/>
    <property type="molecule type" value="Genomic_DNA"/>
</dbReference>
<dbReference type="InterPro" id="IPR014914">
    <property type="entry name" value="RES_dom"/>
</dbReference>
<proteinExistence type="predicted"/>
<organism evidence="2 3">
    <name type="scientific">Brachybacterium aquaticum</name>
    <dbReference type="NCBI Taxonomy" id="1432564"/>
    <lineage>
        <taxon>Bacteria</taxon>
        <taxon>Bacillati</taxon>
        <taxon>Actinomycetota</taxon>
        <taxon>Actinomycetes</taxon>
        <taxon>Micrococcales</taxon>
        <taxon>Dermabacteraceae</taxon>
        <taxon>Brachybacterium</taxon>
    </lineage>
</organism>